<feature type="transmembrane region" description="Helical" evidence="1">
    <location>
        <begin position="234"/>
        <end position="252"/>
    </location>
</feature>
<dbReference type="OrthoDB" id="9815466at2"/>
<organism evidence="2 3">
    <name type="scientific">Streptococcus acidominimus</name>
    <dbReference type="NCBI Taxonomy" id="1326"/>
    <lineage>
        <taxon>Bacteria</taxon>
        <taxon>Bacillati</taxon>
        <taxon>Bacillota</taxon>
        <taxon>Bacilli</taxon>
        <taxon>Lactobacillales</taxon>
        <taxon>Streptococcaceae</taxon>
        <taxon>Streptococcus</taxon>
    </lineage>
</organism>
<protein>
    <submittedName>
        <fullName evidence="2">ABC transport system permease</fullName>
    </submittedName>
</protein>
<keyword evidence="1" id="KW-1133">Transmembrane helix</keyword>
<dbReference type="PANTHER" id="PTHR38454">
    <property type="entry name" value="INTEGRAL MEMBRANE PROTEIN-RELATED"/>
    <property type="match status" value="1"/>
</dbReference>
<feature type="transmembrane region" description="Helical" evidence="1">
    <location>
        <begin position="79"/>
        <end position="100"/>
    </location>
</feature>
<name>A0A239XQ51_STRAI</name>
<feature type="transmembrane region" description="Helical" evidence="1">
    <location>
        <begin position="836"/>
        <end position="855"/>
    </location>
</feature>
<feature type="transmembrane region" description="Helical" evidence="1">
    <location>
        <begin position="318"/>
        <end position="337"/>
    </location>
</feature>
<feature type="transmembrane region" description="Helical" evidence="1">
    <location>
        <begin position="385"/>
        <end position="401"/>
    </location>
</feature>
<feature type="transmembrane region" description="Helical" evidence="1">
    <location>
        <begin position="136"/>
        <end position="153"/>
    </location>
</feature>
<sequence>MSTHFTLKKGLPYFLGFLLPFIIMAVVLLTNEIWWGSDRTILASDGFHQYVIFAQGLRNILHGSDSLFYTFTSGLGLNFYALISYYLGSFLSPFVFFFSLTSMPDAIYLFTLIKFGLSGLSMYIALRYLYKSVNPYLLLSLSTSYALLSFATSQLEINTWLDVFILLPLIILGLHRLLEQRQFLLYYFSLTILFIQNYYFGFMMAIFLVLYFLAQITRYTSWKIWLRQLLDFSLISLFSALSSAIMLVPTYFDLSTHGENFSSFDNLFSKDAWYLDIFAKNMIGAYDTTKFGSIPMIYVGLFPLVLCLIFFTLSTIKWPVKLSYALLLSFILAAFYIEPLDLLWQGMHAPNMFLHRYSWALSLTIIIMAAEVLSHAEAIKWKRLLIPFIILFLGFVTVGLFQKNYDFLSPTQLALTLILLAAYFVILINLNNRLLPRQFLISFTLIFTLFEIFINTFLVVGSLGHEWVFPTRDGYNKQLTDIENLVNYSNSKKRDFYRTERLLPQTGNDSMKFNYNGISQFSSIRNTASSSTLDRLGFQSNGTNLNLRYQNNTIIADSLFNISYNLSQTNPQKFGFSEEKYSNTMGLYKNEFSLPLGILSTSVYKDVNFTVNTLDNQANFLNKLSGLSEDYFQRLTSTPINPNNSLSKRISLKTDHTGATKVSYRLPIPAHQQVYVSVPNISFANNNQKEVMISHSKFSQTFTTDNAYSFFNIGHFEEGQVITVTLTFPGNATVSFDPPTFYGLDTLSYQKAIKTLRSQKAQTKTNGNHVITNYQANHDSSIIYTLPFDRGWEAKINNKKTKIRRVQKGFMAVDVPKGKGTVRLTFIPQGLKKGSLLSILGIGLFMIYSFLARLVKLNTRKAPIINGKS</sequence>
<dbReference type="InterPro" id="IPR018580">
    <property type="entry name" value="Uncharacterised_YfhO"/>
</dbReference>
<feature type="transmembrane region" description="Helical" evidence="1">
    <location>
        <begin position="107"/>
        <end position="130"/>
    </location>
</feature>
<feature type="transmembrane region" description="Helical" evidence="1">
    <location>
        <begin position="357"/>
        <end position="373"/>
    </location>
</feature>
<gene>
    <name evidence="2" type="ORF">SAMEA4504048_02479</name>
</gene>
<reference evidence="2 3" key="1">
    <citation type="submission" date="2017-06" db="EMBL/GenBank/DDBJ databases">
        <authorList>
            <consortium name="Pathogen Informatics"/>
        </authorList>
    </citation>
    <scope>NUCLEOTIDE SEQUENCE [LARGE SCALE GENOMIC DNA]</scope>
    <source>
        <strain evidence="2 3">NCTC11291</strain>
    </source>
</reference>
<dbReference type="RefSeq" id="WP_095123679.1">
    <property type="nucleotide sequence ID" value="NZ_LT906454.1"/>
</dbReference>
<accession>A0A239XQ51</accession>
<dbReference type="PANTHER" id="PTHR38454:SF1">
    <property type="entry name" value="INTEGRAL MEMBRANE PROTEIN"/>
    <property type="match status" value="1"/>
</dbReference>
<proteinExistence type="predicted"/>
<feature type="transmembrane region" description="Helical" evidence="1">
    <location>
        <begin position="184"/>
        <end position="213"/>
    </location>
</feature>
<feature type="transmembrane region" description="Helical" evidence="1">
    <location>
        <begin position="407"/>
        <end position="428"/>
    </location>
</feature>
<feature type="transmembrane region" description="Helical" evidence="1">
    <location>
        <begin position="291"/>
        <end position="311"/>
    </location>
</feature>
<keyword evidence="1" id="KW-0812">Transmembrane</keyword>
<feature type="transmembrane region" description="Helical" evidence="1">
    <location>
        <begin position="440"/>
        <end position="463"/>
    </location>
</feature>
<feature type="transmembrane region" description="Helical" evidence="1">
    <location>
        <begin position="160"/>
        <end position="178"/>
    </location>
</feature>
<dbReference type="Pfam" id="PF09586">
    <property type="entry name" value="YfhO"/>
    <property type="match status" value="1"/>
</dbReference>
<dbReference type="KEGG" id="saco:SAME_02479"/>
<keyword evidence="1" id="KW-0472">Membrane</keyword>
<dbReference type="EMBL" id="LT906454">
    <property type="protein sequence ID" value="SNV48174.1"/>
    <property type="molecule type" value="Genomic_DNA"/>
</dbReference>
<dbReference type="Proteomes" id="UP000215144">
    <property type="component" value="Chromosome 1"/>
</dbReference>
<evidence type="ECO:0000313" key="2">
    <source>
        <dbReference type="EMBL" id="SNV48174.1"/>
    </source>
</evidence>
<evidence type="ECO:0000313" key="3">
    <source>
        <dbReference type="Proteomes" id="UP000215144"/>
    </source>
</evidence>
<feature type="transmembrane region" description="Helical" evidence="1">
    <location>
        <begin position="12"/>
        <end position="30"/>
    </location>
</feature>
<dbReference type="AlphaFoldDB" id="A0A239XQ51"/>
<evidence type="ECO:0000256" key="1">
    <source>
        <dbReference type="SAM" id="Phobius"/>
    </source>
</evidence>